<proteinExistence type="inferred from homology"/>
<feature type="transmembrane region" description="Helical" evidence="9">
    <location>
        <begin position="99"/>
        <end position="120"/>
    </location>
</feature>
<keyword evidence="6 9" id="KW-0378">Hydrolase</keyword>
<dbReference type="PRINTS" id="PR00781">
    <property type="entry name" value="LIPOSIGPTASE"/>
</dbReference>
<dbReference type="HAMAP" id="MF_00161">
    <property type="entry name" value="LspA"/>
    <property type="match status" value="1"/>
</dbReference>
<evidence type="ECO:0000313" key="13">
    <source>
        <dbReference type="Proteomes" id="UP001226160"/>
    </source>
</evidence>
<dbReference type="GO" id="GO:0004190">
    <property type="term" value="F:aspartic-type endopeptidase activity"/>
    <property type="evidence" value="ECO:0007669"/>
    <property type="project" value="UniProtKB-UniRule"/>
</dbReference>
<evidence type="ECO:0000256" key="5">
    <source>
        <dbReference type="ARBA" id="ARBA00022750"/>
    </source>
</evidence>
<evidence type="ECO:0000256" key="1">
    <source>
        <dbReference type="ARBA" id="ARBA00006139"/>
    </source>
</evidence>
<dbReference type="EMBL" id="JASNVP010000011">
    <property type="protein sequence ID" value="MDK4326934.1"/>
    <property type="molecule type" value="Genomic_DNA"/>
</dbReference>
<keyword evidence="5 9" id="KW-0064">Aspartyl protease</keyword>
<evidence type="ECO:0000313" key="12">
    <source>
        <dbReference type="EMBL" id="MDK4326934.1"/>
    </source>
</evidence>
<comment type="function">
    <text evidence="9">This protein specifically catalyzes the removal of signal peptides from prolipoproteins.</text>
</comment>
<evidence type="ECO:0000256" key="4">
    <source>
        <dbReference type="ARBA" id="ARBA00022692"/>
    </source>
</evidence>
<dbReference type="GO" id="GO:0005886">
    <property type="term" value="C:plasma membrane"/>
    <property type="evidence" value="ECO:0007669"/>
    <property type="project" value="UniProtKB-SubCell"/>
</dbReference>
<evidence type="ECO:0000256" key="7">
    <source>
        <dbReference type="ARBA" id="ARBA00022989"/>
    </source>
</evidence>
<reference evidence="12 14" key="1">
    <citation type="submission" date="2023-05" db="EMBL/GenBank/DDBJ databases">
        <title>Metabolic capabilities are highly conserved among human nasal-associated Corynebacterium species in pangenomic analyses.</title>
        <authorList>
            <person name="Tran T.H."/>
            <person name="Roberts A.Q."/>
            <person name="Escapa I.F."/>
            <person name="Gao W."/>
            <person name="Conlan S."/>
            <person name="Kong H."/>
            <person name="Segre J.A."/>
            <person name="Kelly M.S."/>
            <person name="Lemon K.P."/>
        </authorList>
    </citation>
    <scope>NUCLEOTIDE SEQUENCE</scope>
    <source>
        <strain evidence="12">KPL2654</strain>
        <strain evidence="11 14">KPL2811</strain>
    </source>
</reference>
<comment type="catalytic activity">
    <reaction evidence="9">
        <text>Release of signal peptides from bacterial membrane prolipoproteins. Hydrolyzes -Xaa-Yaa-Zaa-|-(S,diacylglyceryl)Cys-, in which Xaa is hydrophobic (preferably Leu), and Yaa (Ala or Ser) and Zaa (Gly or Ala) have small, neutral side chains.</text>
        <dbReference type="EC" id="3.4.23.36"/>
    </reaction>
</comment>
<evidence type="ECO:0000256" key="9">
    <source>
        <dbReference type="HAMAP-Rule" id="MF_00161"/>
    </source>
</evidence>
<name>A0AAP4F8Q6_9CORY</name>
<comment type="subcellular location">
    <subcellularLocation>
        <location evidence="9">Cell membrane</location>
        <topology evidence="9">Multi-pass membrane protein</topology>
    </subcellularLocation>
</comment>
<feature type="transmembrane region" description="Helical" evidence="9">
    <location>
        <begin position="140"/>
        <end position="161"/>
    </location>
</feature>
<dbReference type="Proteomes" id="UP001226160">
    <property type="component" value="Unassembled WGS sequence"/>
</dbReference>
<comment type="caution">
    <text evidence="9">Lacks conserved residue(s) required for the propagation of feature annotation.</text>
</comment>
<dbReference type="RefSeq" id="WP_284571808.1">
    <property type="nucleotide sequence ID" value="NZ_CP100363.1"/>
</dbReference>
<keyword evidence="8 9" id="KW-0472">Membrane</keyword>
<sequence length="179" mass="19654">MTRLKTLPTRRRAPYLRLMLLIIAAVVAFDQASKIAIEAALQPGQALHIIGDWFRFLLVYNPGAAFSLGGESSTWLFTTFQLVFLVGVLIAAPRIDDRFQAIALAMVAGGAGGNLVDRLLREPGFWFGHVVDFISVGDFAIFNVADSFITVGVALFLLAVFTEERRARKADAQEADDEH</sequence>
<dbReference type="PANTHER" id="PTHR33695:SF1">
    <property type="entry name" value="LIPOPROTEIN SIGNAL PEPTIDASE"/>
    <property type="match status" value="1"/>
</dbReference>
<evidence type="ECO:0000256" key="2">
    <source>
        <dbReference type="ARBA" id="ARBA00022475"/>
    </source>
</evidence>
<dbReference type="NCBIfam" id="TIGR00077">
    <property type="entry name" value="lspA"/>
    <property type="match status" value="1"/>
</dbReference>
<feature type="active site" evidence="9">
    <location>
        <position position="132"/>
    </location>
</feature>
<dbReference type="EC" id="3.4.23.36" evidence="9"/>
<comment type="caution">
    <text evidence="12">The sequence shown here is derived from an EMBL/GenBank/DDBJ whole genome shotgun (WGS) entry which is preliminary data.</text>
</comment>
<keyword evidence="2 9" id="KW-1003">Cell membrane</keyword>
<keyword evidence="4 9" id="KW-0812">Transmembrane</keyword>
<keyword evidence="14" id="KW-1185">Reference proteome</keyword>
<evidence type="ECO:0000256" key="3">
    <source>
        <dbReference type="ARBA" id="ARBA00022670"/>
    </source>
</evidence>
<feature type="transmembrane region" description="Helical" evidence="9">
    <location>
        <begin position="74"/>
        <end position="92"/>
    </location>
</feature>
<gene>
    <name evidence="9 12" type="primary">lspA</name>
    <name evidence="11" type="ORF">QPX45_07780</name>
    <name evidence="12" type="ORF">QPX54_10530</name>
</gene>
<dbReference type="AlphaFoldDB" id="A0AAP4F8Q6"/>
<feature type="active site" evidence="9">
    <location>
        <position position="146"/>
    </location>
</feature>
<dbReference type="Proteomes" id="UP001243856">
    <property type="component" value="Unassembled WGS sequence"/>
</dbReference>
<comment type="similarity">
    <text evidence="1 9 10">Belongs to the peptidase A8 family.</text>
</comment>
<dbReference type="GO" id="GO:0006508">
    <property type="term" value="P:proteolysis"/>
    <property type="evidence" value="ECO:0007669"/>
    <property type="project" value="UniProtKB-KW"/>
</dbReference>
<evidence type="ECO:0000256" key="8">
    <source>
        <dbReference type="ARBA" id="ARBA00023136"/>
    </source>
</evidence>
<dbReference type="EMBL" id="JASNVK010000012">
    <property type="protein sequence ID" value="MDK4301136.1"/>
    <property type="molecule type" value="Genomic_DNA"/>
</dbReference>
<keyword evidence="7 9" id="KW-1133">Transmembrane helix</keyword>
<accession>A0AAP4F8Q6</accession>
<evidence type="ECO:0000256" key="10">
    <source>
        <dbReference type="RuleBase" id="RU004181"/>
    </source>
</evidence>
<evidence type="ECO:0000313" key="11">
    <source>
        <dbReference type="EMBL" id="MDK4301136.1"/>
    </source>
</evidence>
<organism evidence="12 13">
    <name type="scientific">Corynebacterium propinquum</name>
    <dbReference type="NCBI Taxonomy" id="43769"/>
    <lineage>
        <taxon>Bacteria</taxon>
        <taxon>Bacillati</taxon>
        <taxon>Actinomycetota</taxon>
        <taxon>Actinomycetes</taxon>
        <taxon>Mycobacteriales</taxon>
        <taxon>Corynebacteriaceae</taxon>
        <taxon>Corynebacterium</taxon>
    </lineage>
</organism>
<protein>
    <recommendedName>
        <fullName evidence="9">Lipoprotein signal peptidase</fullName>
        <ecNumber evidence="9">3.4.23.36</ecNumber>
    </recommendedName>
    <alternativeName>
        <fullName evidence="9">Prolipoprotein signal peptidase</fullName>
    </alternativeName>
    <alternativeName>
        <fullName evidence="9">Signal peptidase II</fullName>
        <shortName evidence="9">SPase II</shortName>
    </alternativeName>
</protein>
<dbReference type="Pfam" id="PF01252">
    <property type="entry name" value="Peptidase_A8"/>
    <property type="match status" value="1"/>
</dbReference>
<evidence type="ECO:0000313" key="14">
    <source>
        <dbReference type="Proteomes" id="UP001243856"/>
    </source>
</evidence>
<dbReference type="PANTHER" id="PTHR33695">
    <property type="entry name" value="LIPOPROTEIN SIGNAL PEPTIDASE"/>
    <property type="match status" value="1"/>
</dbReference>
<dbReference type="InterPro" id="IPR001872">
    <property type="entry name" value="Peptidase_A8"/>
</dbReference>
<comment type="pathway">
    <text evidence="9">Protein modification; lipoprotein biosynthesis (signal peptide cleavage).</text>
</comment>
<keyword evidence="3 9" id="KW-0645">Protease</keyword>
<evidence type="ECO:0000256" key="6">
    <source>
        <dbReference type="ARBA" id="ARBA00022801"/>
    </source>
</evidence>